<evidence type="ECO:0008006" key="3">
    <source>
        <dbReference type="Google" id="ProtNLM"/>
    </source>
</evidence>
<keyword evidence="2" id="KW-1185">Reference proteome</keyword>
<sequence length="1053" mass="118174">MIRFVFNIMKNQILERCMFLLIYHTVLTLSYARSESLYQNGFDEVTFLNPPTEPVSAHHLHVRYSCSDSAVVYLDALVSSDAEAAKSVFERQWSCEPGPARVRSLILRLPDWLVYRADWKIPDSEWVLGGMLRAWIVGSGSPNEYGVATARSLVLLQPLNPYSRPLKQHQLCPSWDTEMLWRIRKDSIPRCPAEQEVAHFLSVLYASTGENFGITRTLSRYGNEVLEHLRVKAVFSPWCVFSAWLFLTQPCRHRLCGVLHHINSQNVYASPSVFLTSSGQLHVQVYEVSGVSTAFLSHFQLPVQQWCRITLELLGRAANVSAVCVGGQGNSGWSAYHTFSEPVLLDDTDGYFVLGGGQFVRGVEGFYGPTVYYRNRVPLLTEKDEVSILQADLAVNMTGWFHSCQEFKLELDSKLTGHLLRIQEQEQARSCVDVFSDWVSRATLSATPPQCELWEGPAIPRRRHAVRLARMSLTRHGGRRGQLTWVGGALYSAALRRLTRRGGLETVSRVMPLLLQSACLGDGRALYLSSVLYSTGLGVRRRTNKARLLSLLAAQQDWRLALLRLGHLHHLGDRGLPADPALAYAYYANIASQTARDTQTPSPEQTFVELIYLNNEEMLKRQTSKDGDLFLWLKLQARNGAAEAEQAVARMLFWGQQGVSPDIQTAVKHYERGATRLEDPTSMYNYAIVLLQGQGVEKDIPKAVKYLKKAVDQNFVPAITALGWYFEQYERDYARAVALWDRADALGCGEAAVNLGTLHSQGLYPGQPASQYMAYTYYLKSANRGHIVGAIRLAEVWSSGIPGLVKRLPLDAVLWAKWAAEQNGYLGTVLRKAVDAYFQRDWLMALVYYLMAAEAGFAAAQFNVAYLCEHNPFNVAYLCEHNPGGLLDPVFVTECMWRYYNLSTQSQDTPPYALIRMGDLIHGSAGRSRRDVSSVAELYKQAVLKNDPQGWYSLGLLVQEGHVLPGSVLTKLDLRELHGADNLTILTTLYSRCRDHESSEAYFPCCLALFYTQLQSVWKYHANALKVSSAVVIAAVTLLMVGWGRLRGTLSQF</sequence>
<dbReference type="InterPro" id="IPR042756">
    <property type="entry name" value="Sel-1L3"/>
</dbReference>
<evidence type="ECO:0000313" key="2">
    <source>
        <dbReference type="Proteomes" id="UP001044222"/>
    </source>
</evidence>
<dbReference type="Proteomes" id="UP001044222">
    <property type="component" value="Chromosome 13"/>
</dbReference>
<comment type="caution">
    <text evidence="1">The sequence shown here is derived from an EMBL/GenBank/DDBJ whole genome shotgun (WGS) entry which is preliminary data.</text>
</comment>
<dbReference type="PANTHER" id="PTHR44444">
    <property type="entry name" value="PROTEIN SEL-1 HOMOLOG 3"/>
    <property type="match status" value="1"/>
</dbReference>
<protein>
    <recommendedName>
        <fullName evidence="3">Protein sel-1 homolog 3-like</fullName>
    </recommendedName>
</protein>
<dbReference type="PANTHER" id="PTHR44444:SF4">
    <property type="entry name" value="PROTEIN SEL-1 HOMOLOG 3 ISOFORM X1"/>
    <property type="match status" value="1"/>
</dbReference>
<dbReference type="EMBL" id="JAFIRN010000013">
    <property type="protein sequence ID" value="KAG5837536.1"/>
    <property type="molecule type" value="Genomic_DNA"/>
</dbReference>
<organism evidence="1 2">
    <name type="scientific">Anguilla anguilla</name>
    <name type="common">European freshwater eel</name>
    <name type="synonym">Muraena anguilla</name>
    <dbReference type="NCBI Taxonomy" id="7936"/>
    <lineage>
        <taxon>Eukaryota</taxon>
        <taxon>Metazoa</taxon>
        <taxon>Chordata</taxon>
        <taxon>Craniata</taxon>
        <taxon>Vertebrata</taxon>
        <taxon>Euteleostomi</taxon>
        <taxon>Actinopterygii</taxon>
        <taxon>Neopterygii</taxon>
        <taxon>Teleostei</taxon>
        <taxon>Anguilliformes</taxon>
        <taxon>Anguillidae</taxon>
        <taxon>Anguilla</taxon>
    </lineage>
</organism>
<dbReference type="InterPro" id="IPR011990">
    <property type="entry name" value="TPR-like_helical_dom_sf"/>
</dbReference>
<dbReference type="SUPFAM" id="SSF81901">
    <property type="entry name" value="HCP-like"/>
    <property type="match status" value="2"/>
</dbReference>
<dbReference type="Pfam" id="PF08238">
    <property type="entry name" value="Sel1"/>
    <property type="match status" value="5"/>
</dbReference>
<gene>
    <name evidence="1" type="ORF">ANANG_G00240350</name>
</gene>
<dbReference type="AlphaFoldDB" id="A0A9D3RPF0"/>
<name>A0A9D3RPF0_ANGAN</name>
<dbReference type="Gene3D" id="1.25.40.10">
    <property type="entry name" value="Tetratricopeptide repeat domain"/>
    <property type="match status" value="3"/>
</dbReference>
<dbReference type="SMART" id="SM00671">
    <property type="entry name" value="SEL1"/>
    <property type="match status" value="8"/>
</dbReference>
<reference evidence="1" key="1">
    <citation type="submission" date="2021-01" db="EMBL/GenBank/DDBJ databases">
        <title>A chromosome-scale assembly of European eel, Anguilla anguilla.</title>
        <authorList>
            <person name="Henkel C."/>
            <person name="Jong-Raadsen S.A."/>
            <person name="Dufour S."/>
            <person name="Weltzien F.-A."/>
            <person name="Palstra A.P."/>
            <person name="Pelster B."/>
            <person name="Spaink H.P."/>
            <person name="Van Den Thillart G.E."/>
            <person name="Jansen H."/>
            <person name="Zahm M."/>
            <person name="Klopp C."/>
            <person name="Cedric C."/>
            <person name="Louis A."/>
            <person name="Berthelot C."/>
            <person name="Parey E."/>
            <person name="Roest Crollius H."/>
            <person name="Montfort J."/>
            <person name="Robinson-Rechavi M."/>
            <person name="Bucao C."/>
            <person name="Bouchez O."/>
            <person name="Gislard M."/>
            <person name="Lluch J."/>
            <person name="Milhes M."/>
            <person name="Lampietro C."/>
            <person name="Lopez Roques C."/>
            <person name="Donnadieu C."/>
            <person name="Braasch I."/>
            <person name="Desvignes T."/>
            <person name="Postlethwait J."/>
            <person name="Bobe J."/>
            <person name="Guiguen Y."/>
            <person name="Dirks R."/>
        </authorList>
    </citation>
    <scope>NUCLEOTIDE SEQUENCE</scope>
    <source>
        <strain evidence="1">Tag_6206</strain>
        <tissue evidence="1">Liver</tissue>
    </source>
</reference>
<accession>A0A9D3RPF0</accession>
<evidence type="ECO:0000313" key="1">
    <source>
        <dbReference type="EMBL" id="KAG5837536.1"/>
    </source>
</evidence>
<proteinExistence type="predicted"/>
<dbReference type="InterPro" id="IPR006597">
    <property type="entry name" value="Sel1-like"/>
</dbReference>